<dbReference type="InterPro" id="IPR013123">
    <property type="entry name" value="SpoU_subst-bd"/>
</dbReference>
<keyword evidence="13" id="KW-1185">Reference proteome</keyword>
<dbReference type="SUPFAM" id="SSF75217">
    <property type="entry name" value="alpha/beta knot"/>
    <property type="match status" value="1"/>
</dbReference>
<name>A0A2K3CZB4_CHLRE</name>
<evidence type="ECO:0000256" key="5">
    <source>
        <dbReference type="ARBA" id="ARBA00022679"/>
    </source>
</evidence>
<evidence type="ECO:0000256" key="2">
    <source>
        <dbReference type="ARBA" id="ARBA00007228"/>
    </source>
</evidence>
<feature type="compositionally biased region" description="Basic and acidic residues" evidence="10">
    <location>
        <begin position="63"/>
        <end position="80"/>
    </location>
</feature>
<comment type="subcellular location">
    <subcellularLocation>
        <location evidence="1">Mitochondrion</location>
    </subcellularLocation>
</comment>
<evidence type="ECO:0000256" key="6">
    <source>
        <dbReference type="ARBA" id="ARBA00022691"/>
    </source>
</evidence>
<dbReference type="InterPro" id="IPR001537">
    <property type="entry name" value="SpoU_MeTrfase"/>
</dbReference>
<dbReference type="Pfam" id="PF00588">
    <property type="entry name" value="SpoU_methylase"/>
    <property type="match status" value="1"/>
</dbReference>
<dbReference type="CDD" id="cd18105">
    <property type="entry name" value="SpoU-like_MRM1"/>
    <property type="match status" value="1"/>
</dbReference>
<comment type="similarity">
    <text evidence="2">Belongs to the class IV-like SAM-binding methyltransferase superfamily. RNA methyltransferase TrmH family.</text>
</comment>
<dbReference type="Pfam" id="PF08032">
    <property type="entry name" value="SpoU_sub_bind"/>
    <property type="match status" value="1"/>
</dbReference>
<feature type="region of interest" description="Disordered" evidence="10">
    <location>
        <begin position="22"/>
        <end position="273"/>
    </location>
</feature>
<feature type="compositionally biased region" description="Acidic residues" evidence="10">
    <location>
        <begin position="227"/>
        <end position="252"/>
    </location>
</feature>
<keyword evidence="7" id="KW-0809">Transit peptide</keyword>
<dbReference type="EMBL" id="CM008974">
    <property type="protein sequence ID" value="PNW73622.1"/>
    <property type="molecule type" value="Genomic_DNA"/>
</dbReference>
<dbReference type="Proteomes" id="UP000006906">
    <property type="component" value="Chromosome 13"/>
</dbReference>
<gene>
    <name evidence="12" type="ORF">CHLRE_13g566150v5</name>
</gene>
<dbReference type="AlphaFoldDB" id="A0A2K3CZB4"/>
<dbReference type="Gene3D" id="3.30.1330.30">
    <property type="match status" value="1"/>
</dbReference>
<evidence type="ECO:0000259" key="11">
    <source>
        <dbReference type="SMART" id="SM00967"/>
    </source>
</evidence>
<dbReference type="Gene3D" id="3.40.1280.10">
    <property type="match status" value="1"/>
</dbReference>
<dbReference type="GO" id="GO:0016435">
    <property type="term" value="F:rRNA (guanine) methyltransferase activity"/>
    <property type="evidence" value="ECO:0000318"/>
    <property type="project" value="GO_Central"/>
</dbReference>
<feature type="compositionally biased region" description="Basic and acidic residues" evidence="10">
    <location>
        <begin position="40"/>
        <end position="49"/>
    </location>
</feature>
<keyword evidence="6" id="KW-0949">S-adenosyl-L-methionine</keyword>
<dbReference type="SMART" id="SM00967">
    <property type="entry name" value="SpoU_sub_bind"/>
    <property type="match status" value="1"/>
</dbReference>
<keyword evidence="4" id="KW-0489">Methyltransferase</keyword>
<dbReference type="Gramene" id="PNW73622">
    <property type="protein sequence ID" value="PNW73622"/>
    <property type="gene ID" value="CHLRE_13g566150v5"/>
</dbReference>
<keyword evidence="3" id="KW-0698">rRNA processing</keyword>
<keyword evidence="8" id="KW-0496">Mitochondrion</keyword>
<dbReference type="SUPFAM" id="SSF55315">
    <property type="entry name" value="L30e-like"/>
    <property type="match status" value="1"/>
</dbReference>
<keyword evidence="5" id="KW-0808">Transferase</keyword>
<organism evidence="12 13">
    <name type="scientific">Chlamydomonas reinhardtii</name>
    <name type="common">Chlamydomonas smithii</name>
    <dbReference type="NCBI Taxonomy" id="3055"/>
    <lineage>
        <taxon>Eukaryota</taxon>
        <taxon>Viridiplantae</taxon>
        <taxon>Chlorophyta</taxon>
        <taxon>core chlorophytes</taxon>
        <taxon>Chlorophyceae</taxon>
        <taxon>CS clade</taxon>
        <taxon>Chlamydomonadales</taxon>
        <taxon>Chlamydomonadaceae</taxon>
        <taxon>Chlamydomonas</taxon>
    </lineage>
</organism>
<evidence type="ECO:0000256" key="4">
    <source>
        <dbReference type="ARBA" id="ARBA00022603"/>
    </source>
</evidence>
<dbReference type="InterPro" id="IPR047261">
    <property type="entry name" value="MRM1_MeTrfase_dom"/>
</dbReference>
<feature type="domain" description="RNA 2-O ribose methyltransferase substrate binding" evidence="11">
    <location>
        <begin position="278"/>
        <end position="360"/>
    </location>
</feature>
<evidence type="ECO:0000256" key="9">
    <source>
        <dbReference type="ARBA" id="ARBA00034881"/>
    </source>
</evidence>
<dbReference type="PaxDb" id="3055-EDP08686"/>
<feature type="compositionally biased region" description="Basic and acidic residues" evidence="10">
    <location>
        <begin position="161"/>
        <end position="190"/>
    </location>
</feature>
<dbReference type="KEGG" id="cre:CHLRE_13g566150v5"/>
<dbReference type="InterPro" id="IPR047182">
    <property type="entry name" value="MRM1"/>
</dbReference>
<evidence type="ECO:0000256" key="10">
    <source>
        <dbReference type="SAM" id="MobiDB-lite"/>
    </source>
</evidence>
<feature type="compositionally biased region" description="Basic and acidic residues" evidence="10">
    <location>
        <begin position="106"/>
        <end position="130"/>
    </location>
</feature>
<dbReference type="InterPro" id="IPR029064">
    <property type="entry name" value="Ribosomal_eL30-like_sf"/>
</dbReference>
<evidence type="ECO:0000256" key="1">
    <source>
        <dbReference type="ARBA" id="ARBA00004173"/>
    </source>
</evidence>
<dbReference type="GeneID" id="5719054"/>
<evidence type="ECO:0000256" key="3">
    <source>
        <dbReference type="ARBA" id="ARBA00022552"/>
    </source>
</evidence>
<evidence type="ECO:0000313" key="12">
    <source>
        <dbReference type="EMBL" id="PNW73622.1"/>
    </source>
</evidence>
<protein>
    <recommendedName>
        <fullName evidence="9">rRNA methyltransferase 1, mitochondrial</fullName>
    </recommendedName>
</protein>
<dbReference type="PANTHER" id="PTHR46103">
    <property type="entry name" value="RRNA METHYLTRANSFERASE 1, MITOCHONDRIAL"/>
    <property type="match status" value="1"/>
</dbReference>
<dbReference type="GO" id="GO:0005739">
    <property type="term" value="C:mitochondrion"/>
    <property type="evidence" value="ECO:0007669"/>
    <property type="project" value="UniProtKB-SubCell"/>
</dbReference>
<accession>A0A2K3CZB4</accession>
<proteinExistence type="inferred from homology"/>
<dbReference type="InParanoid" id="A0A2K3CZB4"/>
<dbReference type="ExpressionAtlas" id="A0A2K3CZB4">
    <property type="expression patterns" value="differential"/>
</dbReference>
<dbReference type="GO" id="GO:0000154">
    <property type="term" value="P:rRNA modification"/>
    <property type="evidence" value="ECO:0000318"/>
    <property type="project" value="GO_Central"/>
</dbReference>
<feature type="compositionally biased region" description="Gly residues" evidence="10">
    <location>
        <begin position="84"/>
        <end position="105"/>
    </location>
</feature>
<evidence type="ECO:0000256" key="8">
    <source>
        <dbReference type="ARBA" id="ARBA00023128"/>
    </source>
</evidence>
<dbReference type="InterPro" id="IPR029028">
    <property type="entry name" value="Alpha/beta_knot_MTases"/>
</dbReference>
<dbReference type="PANTHER" id="PTHR46103:SF1">
    <property type="entry name" value="RRNA METHYLTRANSFERASE 1, MITOCHONDRIAL"/>
    <property type="match status" value="1"/>
</dbReference>
<feature type="region of interest" description="Disordered" evidence="10">
    <location>
        <begin position="510"/>
        <end position="539"/>
    </location>
</feature>
<dbReference type="OMA" id="ISAVWIQ"/>
<dbReference type="STRING" id="3055.A0A2K3CZB4"/>
<evidence type="ECO:0000256" key="7">
    <source>
        <dbReference type="ARBA" id="ARBA00022946"/>
    </source>
</evidence>
<dbReference type="RefSeq" id="XP_042917253.1">
    <property type="nucleotide sequence ID" value="XM_043069278.1"/>
</dbReference>
<sequence length="599" mass="60953">MLSARVYTGLVTTRQELRAAPKCASYAGARGGRTEAAAGGDDRRDRRDGGAPAGERPSGGGRNRYERDGGRDGDRDRDRPSYGARGGRYGGGRGRGGYSGGGGRGGRGEGGYRSERGDRGEGRREVRDGDGDAGGGGGGVEGGRGGYGGRGGGGGGGERGSWQRRDREDTGPRGDRPQRYQRDDNEDRGGRGGGGGYGGSRSSTAPPTYERRAAAPAVQARGRYGDDADDEHLDLDPEQDLHDEDVDDEGVEGDGPYDSAARRGPSGPPLRDSLQGEALYGVYPVLAALRAKRRKVHRAFLFEFIDLSKRKDAGLIRQVEALCAEAGVEVVRAGRHELNLMSQDRPHQGLVLDVAPLTWTHMDEFPPAAQAAAAAAEAGAPPPVWLALDEVVDPQNLGAVVRSAYCLGAAGVLACSRNCAPLSPVVSKASAGAVEALPLHSCHNLPRTLMDARDLKGWAVLGAAAGGGSEPVGRVAVTGPTILVLGSEGFGLRTNTRRACSRLVRVEMAPASSSPAPPAPAPAPVAGGAAGAPPPPAAAAPAARAAMRGLVDSLNVSVATGILLHSLLSSAAASVAAATATGSAAAASGAGEATGSEAA</sequence>
<dbReference type="OrthoDB" id="270651at2759"/>
<reference evidence="12 13" key="1">
    <citation type="journal article" date="2007" name="Science">
        <title>The Chlamydomonas genome reveals the evolution of key animal and plant functions.</title>
        <authorList>
            <person name="Merchant S.S."/>
            <person name="Prochnik S.E."/>
            <person name="Vallon O."/>
            <person name="Harris E.H."/>
            <person name="Karpowicz S.J."/>
            <person name="Witman G.B."/>
            <person name="Terry A."/>
            <person name="Salamov A."/>
            <person name="Fritz-Laylin L.K."/>
            <person name="Marechal-Drouard L."/>
            <person name="Marshall W.F."/>
            <person name="Qu L.H."/>
            <person name="Nelson D.R."/>
            <person name="Sanderfoot A.A."/>
            <person name="Spalding M.H."/>
            <person name="Kapitonov V.V."/>
            <person name="Ren Q."/>
            <person name="Ferris P."/>
            <person name="Lindquist E."/>
            <person name="Shapiro H."/>
            <person name="Lucas S.M."/>
            <person name="Grimwood J."/>
            <person name="Schmutz J."/>
            <person name="Cardol P."/>
            <person name="Cerutti H."/>
            <person name="Chanfreau G."/>
            <person name="Chen C.L."/>
            <person name="Cognat V."/>
            <person name="Croft M.T."/>
            <person name="Dent R."/>
            <person name="Dutcher S."/>
            <person name="Fernandez E."/>
            <person name="Fukuzawa H."/>
            <person name="Gonzalez-Ballester D."/>
            <person name="Gonzalez-Halphen D."/>
            <person name="Hallmann A."/>
            <person name="Hanikenne M."/>
            <person name="Hippler M."/>
            <person name="Inwood W."/>
            <person name="Jabbari K."/>
            <person name="Kalanon M."/>
            <person name="Kuras R."/>
            <person name="Lefebvre P.A."/>
            <person name="Lemaire S.D."/>
            <person name="Lobanov A.V."/>
            <person name="Lohr M."/>
            <person name="Manuell A."/>
            <person name="Meier I."/>
            <person name="Mets L."/>
            <person name="Mittag M."/>
            <person name="Mittelmeier T."/>
            <person name="Moroney J.V."/>
            <person name="Moseley J."/>
            <person name="Napoli C."/>
            <person name="Nedelcu A.M."/>
            <person name="Niyogi K."/>
            <person name="Novoselov S.V."/>
            <person name="Paulsen I.T."/>
            <person name="Pazour G."/>
            <person name="Purton S."/>
            <person name="Ral J.P."/>
            <person name="Riano-Pachon D.M."/>
            <person name="Riekhof W."/>
            <person name="Rymarquis L."/>
            <person name="Schroda M."/>
            <person name="Stern D."/>
            <person name="Umen J."/>
            <person name="Willows R."/>
            <person name="Wilson N."/>
            <person name="Zimmer S.L."/>
            <person name="Allmer J."/>
            <person name="Balk J."/>
            <person name="Bisova K."/>
            <person name="Chen C.J."/>
            <person name="Elias M."/>
            <person name="Gendler K."/>
            <person name="Hauser C."/>
            <person name="Lamb M.R."/>
            <person name="Ledford H."/>
            <person name="Long J.C."/>
            <person name="Minagawa J."/>
            <person name="Page M.D."/>
            <person name="Pan J."/>
            <person name="Pootakham W."/>
            <person name="Roje S."/>
            <person name="Rose A."/>
            <person name="Stahlberg E."/>
            <person name="Terauchi A.M."/>
            <person name="Yang P."/>
            <person name="Ball S."/>
            <person name="Bowler C."/>
            <person name="Dieckmann C.L."/>
            <person name="Gladyshev V.N."/>
            <person name="Green P."/>
            <person name="Jorgensen R."/>
            <person name="Mayfield S."/>
            <person name="Mueller-Roeber B."/>
            <person name="Rajamani S."/>
            <person name="Sayre R.T."/>
            <person name="Brokstein P."/>
            <person name="Dubchak I."/>
            <person name="Goodstein D."/>
            <person name="Hornick L."/>
            <person name="Huang Y.W."/>
            <person name="Jhaveri J."/>
            <person name="Luo Y."/>
            <person name="Martinez D."/>
            <person name="Ngau W.C."/>
            <person name="Otillar B."/>
            <person name="Poliakov A."/>
            <person name="Porter A."/>
            <person name="Szajkowski L."/>
            <person name="Werner G."/>
            <person name="Zhou K."/>
            <person name="Grigoriev I.V."/>
            <person name="Rokhsar D.S."/>
            <person name="Grossman A.R."/>
        </authorList>
    </citation>
    <scope>NUCLEOTIDE SEQUENCE [LARGE SCALE GENOMIC DNA]</scope>
    <source>
        <strain evidence="13">CC-503</strain>
    </source>
</reference>
<dbReference type="GO" id="GO:0003723">
    <property type="term" value="F:RNA binding"/>
    <property type="evidence" value="ECO:0007669"/>
    <property type="project" value="InterPro"/>
</dbReference>
<evidence type="ECO:0000313" key="13">
    <source>
        <dbReference type="Proteomes" id="UP000006906"/>
    </source>
</evidence>
<dbReference type="InterPro" id="IPR029026">
    <property type="entry name" value="tRNA_m1G_MTases_N"/>
</dbReference>
<feature type="compositionally biased region" description="Gly residues" evidence="10">
    <location>
        <begin position="132"/>
        <end position="159"/>
    </location>
</feature>